<evidence type="ECO:0000256" key="1">
    <source>
        <dbReference type="SAM" id="MobiDB-lite"/>
    </source>
</evidence>
<proteinExistence type="predicted"/>
<accession>A0A955RLJ5</accession>
<comment type="caution">
    <text evidence="2">The sequence shown here is derived from an EMBL/GenBank/DDBJ whole genome shotgun (WGS) entry which is preliminary data.</text>
</comment>
<organism evidence="2 3">
    <name type="scientific">Candidatus Dojkabacteria bacterium</name>
    <dbReference type="NCBI Taxonomy" id="2099670"/>
    <lineage>
        <taxon>Bacteria</taxon>
        <taxon>Candidatus Dojkabacteria</taxon>
    </lineage>
</organism>
<sequence length="94" mass="10516">MELGDFHLPSPEEENLYTSGSNVDHITEPDFLFQPEDYRSNRSLFLLSASIVAGIINLHEITSAEIDPVVFGVFLGLTLSFIISDSVDRNKLEM</sequence>
<evidence type="ECO:0000313" key="3">
    <source>
        <dbReference type="Proteomes" id="UP000714915"/>
    </source>
</evidence>
<evidence type="ECO:0000313" key="2">
    <source>
        <dbReference type="EMBL" id="MCA9387144.1"/>
    </source>
</evidence>
<gene>
    <name evidence="2" type="ORF">KC669_03870</name>
</gene>
<name>A0A955RLJ5_9BACT</name>
<reference evidence="2" key="2">
    <citation type="journal article" date="2021" name="Microbiome">
        <title>Successional dynamics and alternative stable states in a saline activated sludge microbial community over 9 years.</title>
        <authorList>
            <person name="Wang Y."/>
            <person name="Ye J."/>
            <person name="Ju F."/>
            <person name="Liu L."/>
            <person name="Boyd J.A."/>
            <person name="Deng Y."/>
            <person name="Parks D.H."/>
            <person name="Jiang X."/>
            <person name="Yin X."/>
            <person name="Woodcroft B.J."/>
            <person name="Tyson G.W."/>
            <person name="Hugenholtz P."/>
            <person name="Polz M.F."/>
            <person name="Zhang T."/>
        </authorList>
    </citation>
    <scope>NUCLEOTIDE SEQUENCE</scope>
    <source>
        <strain evidence="2">HKST-UBA09</strain>
    </source>
</reference>
<dbReference type="Proteomes" id="UP000714915">
    <property type="component" value="Unassembled WGS sequence"/>
</dbReference>
<dbReference type="EMBL" id="JAGQLF010000054">
    <property type="protein sequence ID" value="MCA9387144.1"/>
    <property type="molecule type" value="Genomic_DNA"/>
</dbReference>
<dbReference type="AlphaFoldDB" id="A0A955RLJ5"/>
<protein>
    <submittedName>
        <fullName evidence="2">Uncharacterized protein</fullName>
    </submittedName>
</protein>
<reference evidence="2" key="1">
    <citation type="submission" date="2020-04" db="EMBL/GenBank/DDBJ databases">
        <authorList>
            <person name="Zhang T."/>
        </authorList>
    </citation>
    <scope>NUCLEOTIDE SEQUENCE</scope>
    <source>
        <strain evidence="2">HKST-UBA09</strain>
    </source>
</reference>
<feature type="region of interest" description="Disordered" evidence="1">
    <location>
        <begin position="1"/>
        <end position="22"/>
    </location>
</feature>